<dbReference type="SUPFAM" id="SSF53955">
    <property type="entry name" value="Lysozyme-like"/>
    <property type="match status" value="1"/>
</dbReference>
<evidence type="ECO:0000259" key="3">
    <source>
        <dbReference type="Pfam" id="PF01464"/>
    </source>
</evidence>
<dbReference type="PANTHER" id="PTHR37423:SF2">
    <property type="entry name" value="MEMBRANE-BOUND LYTIC MUREIN TRANSGLYCOSYLASE C"/>
    <property type="match status" value="1"/>
</dbReference>
<accession>A0ABX8WM98</accession>
<proteinExistence type="inferred from homology"/>
<evidence type="ECO:0000256" key="1">
    <source>
        <dbReference type="ARBA" id="ARBA00007734"/>
    </source>
</evidence>
<dbReference type="PANTHER" id="PTHR37423">
    <property type="entry name" value="SOLUBLE LYTIC MUREIN TRANSGLYCOSYLASE-RELATED"/>
    <property type="match status" value="1"/>
</dbReference>
<evidence type="ECO:0000313" key="4">
    <source>
        <dbReference type="EMBL" id="QYR52558.1"/>
    </source>
</evidence>
<dbReference type="CDD" id="cd00254">
    <property type="entry name" value="LT-like"/>
    <property type="match status" value="1"/>
</dbReference>
<dbReference type="Pfam" id="PF01464">
    <property type="entry name" value="SLT"/>
    <property type="match status" value="1"/>
</dbReference>
<dbReference type="InterPro" id="IPR023346">
    <property type="entry name" value="Lysozyme-like_dom_sf"/>
</dbReference>
<dbReference type="Gene3D" id="1.10.530.10">
    <property type="match status" value="1"/>
</dbReference>
<dbReference type="InterPro" id="IPR000189">
    <property type="entry name" value="Transglyc_AS"/>
</dbReference>
<evidence type="ECO:0000256" key="2">
    <source>
        <dbReference type="SAM" id="SignalP"/>
    </source>
</evidence>
<dbReference type="InterPro" id="IPR008258">
    <property type="entry name" value="Transglycosylase_SLT_dom_1"/>
</dbReference>
<keyword evidence="2" id="KW-0732">Signal</keyword>
<gene>
    <name evidence="4" type="ORF">H8L67_08150</name>
</gene>
<dbReference type="RefSeq" id="WP_220379343.1">
    <property type="nucleotide sequence ID" value="NZ_CP080544.1"/>
</dbReference>
<keyword evidence="5" id="KW-1185">Reference proteome</keyword>
<name>A0ABX8WM98_9GAMM</name>
<organism evidence="4 5">
    <name type="scientific">Lysobacter soyae</name>
    <dbReference type="NCBI Taxonomy" id="2764185"/>
    <lineage>
        <taxon>Bacteria</taxon>
        <taxon>Pseudomonadati</taxon>
        <taxon>Pseudomonadota</taxon>
        <taxon>Gammaproteobacteria</taxon>
        <taxon>Lysobacterales</taxon>
        <taxon>Lysobacteraceae</taxon>
        <taxon>Lysobacter</taxon>
    </lineage>
</organism>
<protein>
    <submittedName>
        <fullName evidence="4">Lytic transglycosylase domain-containing protein</fullName>
    </submittedName>
</protein>
<dbReference type="Proteomes" id="UP000824755">
    <property type="component" value="Chromosome"/>
</dbReference>
<comment type="similarity">
    <text evidence="1">Belongs to the transglycosylase Slt family.</text>
</comment>
<dbReference type="PROSITE" id="PS00922">
    <property type="entry name" value="TRANSGLYCOSYLASE"/>
    <property type="match status" value="1"/>
</dbReference>
<feature type="signal peptide" evidence="2">
    <location>
        <begin position="1"/>
        <end position="22"/>
    </location>
</feature>
<dbReference type="EMBL" id="CP080544">
    <property type="protein sequence ID" value="QYR52558.1"/>
    <property type="molecule type" value="Genomic_DNA"/>
</dbReference>
<sequence>MGIGIRLVAALLLILCALRAEASGLYRCTSPSAITYTSTRIAGQSCKAVTNIKTPSGRKVRPVEPAPLAAESNAGYTLSPLSASSDAKPTRDITVANAAPVKPTSGGPRRVSGQVYSYMKNGTRYVTSVPPAGMKAGAIRTINYSFMESCFACDVKSTVNFRTLRLNTNAFAAEIAEASRMYGVEESIIRAIIHAESAYNPRALSRVGAQGLMQLMPATARRFGVSNAFDPGSNIKGGVQYLAWLLKRFKGDLSLMAAGYNAGEGAVGKYGGVPPYAETRVYVQRVRMLADRYRNTPRQD</sequence>
<reference evidence="4 5" key="1">
    <citation type="submission" date="2021-08" db="EMBL/GenBank/DDBJ databases">
        <title>Lysobacter sp. strain CJ11 Genome sequencing and assembly.</title>
        <authorList>
            <person name="Kim I."/>
        </authorList>
    </citation>
    <scope>NUCLEOTIDE SEQUENCE [LARGE SCALE GENOMIC DNA]</scope>
    <source>
        <strain evidence="4 5">CJ11</strain>
    </source>
</reference>
<evidence type="ECO:0000313" key="5">
    <source>
        <dbReference type="Proteomes" id="UP000824755"/>
    </source>
</evidence>
<feature type="chain" id="PRO_5045856153" evidence="2">
    <location>
        <begin position="23"/>
        <end position="300"/>
    </location>
</feature>
<feature type="domain" description="Transglycosylase SLT" evidence="3">
    <location>
        <begin position="175"/>
        <end position="271"/>
    </location>
</feature>